<evidence type="ECO:0000259" key="5">
    <source>
        <dbReference type="PROSITE" id="PS01180"/>
    </source>
</evidence>
<dbReference type="PROSITE" id="PS01180">
    <property type="entry name" value="CUB"/>
    <property type="match status" value="1"/>
</dbReference>
<dbReference type="PANTHER" id="PTHR24251">
    <property type="entry name" value="OVOCHYMASE-RELATED"/>
    <property type="match status" value="1"/>
</dbReference>
<evidence type="ECO:0000256" key="2">
    <source>
        <dbReference type="ARBA" id="ARBA00023157"/>
    </source>
</evidence>
<dbReference type="Pfam" id="PF00431">
    <property type="entry name" value="CUB"/>
    <property type="match status" value="1"/>
</dbReference>
<keyword evidence="7" id="KW-1185">Reference proteome</keyword>
<evidence type="ECO:0000256" key="1">
    <source>
        <dbReference type="ARBA" id="ARBA00022737"/>
    </source>
</evidence>
<protein>
    <recommendedName>
        <fullName evidence="5">CUB domain-containing protein</fullName>
    </recommendedName>
</protein>
<feature type="signal peptide" evidence="4">
    <location>
        <begin position="1"/>
        <end position="19"/>
    </location>
</feature>
<dbReference type="Proteomes" id="UP000677054">
    <property type="component" value="Unassembled WGS sequence"/>
</dbReference>
<sequence>MRCLLALSLVLGAVGGGRRECGGVMEGSGGRVESPGYPDGYPRGAECVWTVVANGPIRLTFDDFALDAKSACLDEYVEIRDEDSRWTFCGEKNPGTDV</sequence>
<feature type="domain" description="CUB" evidence="5">
    <location>
        <begin position="21"/>
        <end position="98"/>
    </location>
</feature>
<dbReference type="CDD" id="cd00041">
    <property type="entry name" value="CUB"/>
    <property type="match status" value="1"/>
</dbReference>
<dbReference type="EMBL" id="CAJPEV010005843">
    <property type="protein sequence ID" value="CAG0903588.1"/>
    <property type="molecule type" value="Genomic_DNA"/>
</dbReference>
<evidence type="ECO:0000313" key="7">
    <source>
        <dbReference type="Proteomes" id="UP000677054"/>
    </source>
</evidence>
<proteinExistence type="predicted"/>
<reference evidence="6" key="1">
    <citation type="submission" date="2020-11" db="EMBL/GenBank/DDBJ databases">
        <authorList>
            <person name="Tran Van P."/>
        </authorList>
    </citation>
    <scope>NUCLEOTIDE SEQUENCE</scope>
</reference>
<name>A0A7R9AGE6_9CRUS</name>
<dbReference type="InterPro" id="IPR000859">
    <property type="entry name" value="CUB_dom"/>
</dbReference>
<keyword evidence="1" id="KW-0677">Repeat</keyword>
<comment type="caution">
    <text evidence="3">Lacks conserved residue(s) required for the propagation of feature annotation.</text>
</comment>
<gene>
    <name evidence="6" type="ORF">DSTB1V02_LOCUS13190</name>
</gene>
<keyword evidence="2 3" id="KW-1015">Disulfide bond</keyword>
<evidence type="ECO:0000256" key="4">
    <source>
        <dbReference type="SAM" id="SignalP"/>
    </source>
</evidence>
<feature type="disulfide bond" evidence="3">
    <location>
        <begin position="72"/>
        <end position="89"/>
    </location>
</feature>
<dbReference type="EMBL" id="LR905360">
    <property type="protein sequence ID" value="CAD7253440.1"/>
    <property type="molecule type" value="Genomic_DNA"/>
</dbReference>
<dbReference type="Gene3D" id="2.60.120.290">
    <property type="entry name" value="Spermadhesin, CUB domain"/>
    <property type="match status" value="1"/>
</dbReference>
<feature type="chain" id="PRO_5036209884" description="CUB domain-containing protein" evidence="4">
    <location>
        <begin position="20"/>
        <end position="98"/>
    </location>
</feature>
<evidence type="ECO:0000256" key="3">
    <source>
        <dbReference type="PROSITE-ProRule" id="PRU00059"/>
    </source>
</evidence>
<dbReference type="PANTHER" id="PTHR24251:SF50">
    <property type="entry name" value="ATTRACTIN-LIKE 1A"/>
    <property type="match status" value="1"/>
</dbReference>
<organism evidence="6">
    <name type="scientific">Darwinula stevensoni</name>
    <dbReference type="NCBI Taxonomy" id="69355"/>
    <lineage>
        <taxon>Eukaryota</taxon>
        <taxon>Metazoa</taxon>
        <taxon>Ecdysozoa</taxon>
        <taxon>Arthropoda</taxon>
        <taxon>Crustacea</taxon>
        <taxon>Oligostraca</taxon>
        <taxon>Ostracoda</taxon>
        <taxon>Podocopa</taxon>
        <taxon>Podocopida</taxon>
        <taxon>Darwinulocopina</taxon>
        <taxon>Darwinuloidea</taxon>
        <taxon>Darwinulidae</taxon>
        <taxon>Darwinula</taxon>
    </lineage>
</organism>
<keyword evidence="4" id="KW-0732">Signal</keyword>
<dbReference type="InterPro" id="IPR035914">
    <property type="entry name" value="Sperma_CUB_dom_sf"/>
</dbReference>
<evidence type="ECO:0000313" key="6">
    <source>
        <dbReference type="EMBL" id="CAD7253440.1"/>
    </source>
</evidence>
<accession>A0A7R9AGE6</accession>
<dbReference type="AlphaFoldDB" id="A0A7R9AGE6"/>
<dbReference type="SUPFAM" id="SSF49854">
    <property type="entry name" value="Spermadhesin, CUB domain"/>
    <property type="match status" value="1"/>
</dbReference>
<dbReference type="SMART" id="SM00042">
    <property type="entry name" value="CUB"/>
    <property type="match status" value="1"/>
</dbReference>
<dbReference type="OrthoDB" id="7286946at2759"/>